<evidence type="ECO:0000313" key="4">
    <source>
        <dbReference type="EMBL" id="TFJ80517.1"/>
    </source>
</evidence>
<comment type="caution">
    <text evidence="4">The sequence shown here is derived from an EMBL/GenBank/DDBJ whole genome shotgun (WGS) entry which is preliminary data.</text>
</comment>
<dbReference type="EMBL" id="SDOX01000166">
    <property type="protein sequence ID" value="TFJ80517.1"/>
    <property type="molecule type" value="Genomic_DNA"/>
</dbReference>
<protein>
    <submittedName>
        <fullName evidence="4">Uncharacterized protein</fullName>
    </submittedName>
</protein>
<name>A0A4D9CR64_9STRA</name>
<dbReference type="PROSITE" id="PS50088">
    <property type="entry name" value="ANK_REPEAT"/>
    <property type="match status" value="4"/>
</dbReference>
<sequence>MANALIFAARDGDVTEVRWRLEAKATLATYADSHGQTALMWAAVQGHTEVARCLLDFGAALDGTEWEMGRTALYMAAGRGHVTFVELLLSRGANPSLRRTGGRTPLGIAAYNGHNEVVKLLLSHEGCDVDGRDDQGCTPLWQAARNGRTQALRLLLAAGADPSIPGEQGWQAIDVAREKDRAECISLLEGEERAYVLSKIRRLWREEHLQAGLERGRVVRRGKAPPFLVNGMSKGEGAANSNLVLLRGGGAGSARGLVHGEGGNGGGNNIVGSDRVRGDGGAASSSLEACQGLPRVETEEDDEHGIKSRAPDSAKAAAHYVVEQMRFDVFIIMRDLLALSSTSLSAPFG</sequence>
<dbReference type="GO" id="GO:0005634">
    <property type="term" value="C:nucleus"/>
    <property type="evidence" value="ECO:0007669"/>
    <property type="project" value="TreeGrafter"/>
</dbReference>
<dbReference type="InterPro" id="IPR002110">
    <property type="entry name" value="Ankyrin_rpt"/>
</dbReference>
<dbReference type="PRINTS" id="PR01415">
    <property type="entry name" value="ANKYRIN"/>
</dbReference>
<dbReference type="SUPFAM" id="SSF48403">
    <property type="entry name" value="Ankyrin repeat"/>
    <property type="match status" value="1"/>
</dbReference>
<dbReference type="PANTHER" id="PTHR24201:SF15">
    <property type="entry name" value="ANKYRIN REPEAT DOMAIN-CONTAINING PROTEIN 66"/>
    <property type="match status" value="1"/>
</dbReference>
<gene>
    <name evidence="4" type="ORF">NSK_008258</name>
</gene>
<feature type="repeat" description="ANK" evidence="3">
    <location>
        <begin position="34"/>
        <end position="66"/>
    </location>
</feature>
<dbReference type="Pfam" id="PF12796">
    <property type="entry name" value="Ank_2"/>
    <property type="match status" value="1"/>
</dbReference>
<dbReference type="Gene3D" id="1.25.40.20">
    <property type="entry name" value="Ankyrin repeat-containing domain"/>
    <property type="match status" value="2"/>
</dbReference>
<feature type="repeat" description="ANK" evidence="3">
    <location>
        <begin position="135"/>
        <end position="167"/>
    </location>
</feature>
<dbReference type="Pfam" id="PF13637">
    <property type="entry name" value="Ank_4"/>
    <property type="match status" value="1"/>
</dbReference>
<dbReference type="Proteomes" id="UP000355283">
    <property type="component" value="Unassembled WGS sequence"/>
</dbReference>
<dbReference type="AlphaFoldDB" id="A0A4D9CR64"/>
<evidence type="ECO:0000256" key="3">
    <source>
        <dbReference type="PROSITE-ProRule" id="PRU00023"/>
    </source>
</evidence>
<accession>A0A4D9CR64</accession>
<feature type="repeat" description="ANK" evidence="3">
    <location>
        <begin position="101"/>
        <end position="134"/>
    </location>
</feature>
<organism evidence="4 5">
    <name type="scientific">Nannochloropsis salina CCMP1776</name>
    <dbReference type="NCBI Taxonomy" id="1027361"/>
    <lineage>
        <taxon>Eukaryota</taxon>
        <taxon>Sar</taxon>
        <taxon>Stramenopiles</taxon>
        <taxon>Ochrophyta</taxon>
        <taxon>Eustigmatophyceae</taxon>
        <taxon>Eustigmatales</taxon>
        <taxon>Monodopsidaceae</taxon>
        <taxon>Microchloropsis</taxon>
        <taxon>Microchloropsis salina</taxon>
    </lineage>
</organism>
<dbReference type="PANTHER" id="PTHR24201">
    <property type="entry name" value="ANK_REP_REGION DOMAIN-CONTAINING PROTEIN"/>
    <property type="match status" value="1"/>
</dbReference>
<dbReference type="SMART" id="SM00248">
    <property type="entry name" value="ANK"/>
    <property type="match status" value="4"/>
</dbReference>
<feature type="repeat" description="ANK" evidence="3">
    <location>
        <begin position="68"/>
        <end position="100"/>
    </location>
</feature>
<dbReference type="InterPro" id="IPR050776">
    <property type="entry name" value="Ank_Repeat/CDKN_Inhibitor"/>
</dbReference>
<proteinExistence type="predicted"/>
<keyword evidence="1" id="KW-0677">Repeat</keyword>
<dbReference type="OrthoDB" id="188462at2759"/>
<dbReference type="InterPro" id="IPR036770">
    <property type="entry name" value="Ankyrin_rpt-contain_sf"/>
</dbReference>
<keyword evidence="5" id="KW-1185">Reference proteome</keyword>
<dbReference type="PROSITE" id="PS50297">
    <property type="entry name" value="ANK_REP_REGION"/>
    <property type="match status" value="4"/>
</dbReference>
<evidence type="ECO:0000313" key="5">
    <source>
        <dbReference type="Proteomes" id="UP000355283"/>
    </source>
</evidence>
<keyword evidence="2 3" id="KW-0040">ANK repeat</keyword>
<evidence type="ECO:0000256" key="2">
    <source>
        <dbReference type="ARBA" id="ARBA00023043"/>
    </source>
</evidence>
<evidence type="ECO:0000256" key="1">
    <source>
        <dbReference type="ARBA" id="ARBA00022737"/>
    </source>
</evidence>
<reference evidence="4 5" key="1">
    <citation type="submission" date="2019-01" db="EMBL/GenBank/DDBJ databases">
        <title>Nuclear Genome Assembly of the Microalgal Biofuel strain Nannochloropsis salina CCMP1776.</title>
        <authorList>
            <person name="Hovde B."/>
        </authorList>
    </citation>
    <scope>NUCLEOTIDE SEQUENCE [LARGE SCALE GENOMIC DNA]</scope>
    <source>
        <strain evidence="4 5">CCMP1776</strain>
    </source>
</reference>